<organism evidence="2">
    <name type="scientific">Ceratitis capitata</name>
    <name type="common">Mediterranean fruit fly</name>
    <name type="synonym">Tephritis capitata</name>
    <dbReference type="NCBI Taxonomy" id="7213"/>
    <lineage>
        <taxon>Eukaryota</taxon>
        <taxon>Metazoa</taxon>
        <taxon>Ecdysozoa</taxon>
        <taxon>Arthropoda</taxon>
        <taxon>Hexapoda</taxon>
        <taxon>Insecta</taxon>
        <taxon>Pterygota</taxon>
        <taxon>Neoptera</taxon>
        <taxon>Endopterygota</taxon>
        <taxon>Diptera</taxon>
        <taxon>Brachycera</taxon>
        <taxon>Muscomorpha</taxon>
        <taxon>Tephritoidea</taxon>
        <taxon>Tephritidae</taxon>
        <taxon>Ceratitis</taxon>
        <taxon>Ceratitis</taxon>
    </lineage>
</organism>
<name>W8C1U9_CERCA</name>
<gene>
    <name evidence="2" type="primary">ADF1</name>
</gene>
<dbReference type="InterPro" id="IPR006578">
    <property type="entry name" value="MADF-dom"/>
</dbReference>
<dbReference type="AlphaFoldDB" id="W8C1U9"/>
<dbReference type="PROSITE" id="PS51029">
    <property type="entry name" value="MADF"/>
    <property type="match status" value="1"/>
</dbReference>
<reference evidence="2" key="2">
    <citation type="journal article" date="2014" name="BMC Genomics">
        <title>A genomic perspective to assessing quality of mass-reared SIT flies used in Mediterranean fruit fly (Ceratitis capitata) eradication in California.</title>
        <authorList>
            <person name="Calla B."/>
            <person name="Hall B."/>
            <person name="Hou S."/>
            <person name="Geib S.M."/>
        </authorList>
    </citation>
    <scope>NUCLEOTIDE SEQUENCE</scope>
</reference>
<reference evidence="2" key="1">
    <citation type="submission" date="2013-07" db="EMBL/GenBank/DDBJ databases">
        <authorList>
            <person name="Geib S."/>
        </authorList>
    </citation>
    <scope>NUCLEOTIDE SEQUENCE</scope>
</reference>
<evidence type="ECO:0000259" key="1">
    <source>
        <dbReference type="PROSITE" id="PS51029"/>
    </source>
</evidence>
<protein>
    <submittedName>
        <fullName evidence="2">Transcription factor Adf-1</fullName>
    </submittedName>
</protein>
<sequence length="245" mass="28981">MGPKIETEFYLRLIRGVRANPCLYEKNHKYYYNRNKRNEAWQEVAAQSGRPENECKARWKLLRERFCKQMKRAEGLVALDVSDSDNNDWEYYKELVFLRDSIIPRRSRKGKDESCSLEEPTINEVFINVGALSEDESCSSNSLFTKYTKRSLESSNKSSEFDLAPLKIERMLMDSDFHKSEKDEIKSSTYKDNNQNTALSDNSIDDLFVKNIAYLMRELPIEVKDRFQADMYAEVYRLRAQYRNY</sequence>
<accession>W8C1U9</accession>
<evidence type="ECO:0000313" key="2">
    <source>
        <dbReference type="EMBL" id="JAC03164.1"/>
    </source>
</evidence>
<dbReference type="Pfam" id="PF10545">
    <property type="entry name" value="MADF_DNA_bdg"/>
    <property type="match status" value="1"/>
</dbReference>
<dbReference type="PANTHER" id="PTHR12243">
    <property type="entry name" value="MADF DOMAIN TRANSCRIPTION FACTOR"/>
    <property type="match status" value="1"/>
</dbReference>
<feature type="domain" description="MADF" evidence="1">
    <location>
        <begin position="12"/>
        <end position="103"/>
    </location>
</feature>
<dbReference type="PANTHER" id="PTHR12243:SF67">
    <property type="entry name" value="COREPRESSOR OF PANGOLIN, ISOFORM A-RELATED"/>
    <property type="match status" value="1"/>
</dbReference>
<dbReference type="InterPro" id="IPR039353">
    <property type="entry name" value="TF_Adf1"/>
</dbReference>
<dbReference type="OrthoDB" id="6081971at2759"/>
<dbReference type="EMBL" id="GAMC01003392">
    <property type="protein sequence ID" value="JAC03164.1"/>
    <property type="molecule type" value="mRNA"/>
</dbReference>
<dbReference type="SMART" id="SM00595">
    <property type="entry name" value="MADF"/>
    <property type="match status" value="1"/>
</dbReference>
<proteinExistence type="evidence at transcript level"/>